<dbReference type="GO" id="GO:0006220">
    <property type="term" value="P:pyrimidine nucleotide metabolic process"/>
    <property type="evidence" value="ECO:0007669"/>
    <property type="project" value="UniProtKB-UniRule"/>
</dbReference>
<dbReference type="InterPro" id="IPR011994">
    <property type="entry name" value="Cytidylate_kinase_dom"/>
</dbReference>
<evidence type="ECO:0000256" key="6">
    <source>
        <dbReference type="ARBA" id="ARBA00047615"/>
    </source>
</evidence>
<keyword evidence="8" id="KW-0963">Cytoplasm</keyword>
<keyword evidence="3 8" id="KW-0547">Nucleotide-binding</keyword>
<dbReference type="RefSeq" id="WP_072427248.1">
    <property type="nucleotide sequence ID" value="NZ_FPKR01000002.1"/>
</dbReference>
<evidence type="ECO:0000256" key="4">
    <source>
        <dbReference type="ARBA" id="ARBA00022777"/>
    </source>
</evidence>
<evidence type="ECO:0000256" key="7">
    <source>
        <dbReference type="ARBA" id="ARBA00048478"/>
    </source>
</evidence>
<evidence type="ECO:0000313" key="10">
    <source>
        <dbReference type="EMBL" id="SFZ72787.1"/>
    </source>
</evidence>
<dbReference type="STRING" id="1121279.SAMN02745887_00719"/>
<dbReference type="GO" id="GO:0015949">
    <property type="term" value="P:nucleobase-containing small molecule interconversion"/>
    <property type="evidence" value="ECO:0007669"/>
    <property type="project" value="TreeGrafter"/>
</dbReference>
<dbReference type="Pfam" id="PF02224">
    <property type="entry name" value="Cytidylate_kin"/>
    <property type="match status" value="1"/>
</dbReference>
<dbReference type="OrthoDB" id="9807434at2"/>
<keyword evidence="2 8" id="KW-0808">Transferase</keyword>
<keyword evidence="11" id="KW-1185">Reference proteome</keyword>
<evidence type="ECO:0000256" key="8">
    <source>
        <dbReference type="HAMAP-Rule" id="MF_00238"/>
    </source>
</evidence>
<dbReference type="PANTHER" id="PTHR21299:SF2">
    <property type="entry name" value="CYTIDYLATE KINASE"/>
    <property type="match status" value="1"/>
</dbReference>
<dbReference type="NCBIfam" id="TIGR00017">
    <property type="entry name" value="cmk"/>
    <property type="match status" value="1"/>
</dbReference>
<organism evidence="10 11">
    <name type="scientific">Chitinimonas taiwanensis DSM 18899</name>
    <dbReference type="NCBI Taxonomy" id="1121279"/>
    <lineage>
        <taxon>Bacteria</taxon>
        <taxon>Pseudomonadati</taxon>
        <taxon>Pseudomonadota</taxon>
        <taxon>Betaproteobacteria</taxon>
        <taxon>Neisseriales</taxon>
        <taxon>Chitinibacteraceae</taxon>
        <taxon>Chitinimonas</taxon>
    </lineage>
</organism>
<keyword evidence="4 8" id="KW-0418">Kinase</keyword>
<dbReference type="AlphaFoldDB" id="A0A1K2H7Z7"/>
<evidence type="ECO:0000313" key="11">
    <source>
        <dbReference type="Proteomes" id="UP000186513"/>
    </source>
</evidence>
<keyword evidence="5 8" id="KW-0067">ATP-binding</keyword>
<dbReference type="PANTHER" id="PTHR21299">
    <property type="entry name" value="CYTIDYLATE KINASE/PANTOATE-BETA-ALANINE LIGASE"/>
    <property type="match status" value="1"/>
</dbReference>
<dbReference type="GO" id="GO:0036431">
    <property type="term" value="F:dCMP kinase activity"/>
    <property type="evidence" value="ECO:0007669"/>
    <property type="project" value="InterPro"/>
</dbReference>
<dbReference type="EMBL" id="FPKR01000002">
    <property type="protein sequence ID" value="SFZ72787.1"/>
    <property type="molecule type" value="Genomic_DNA"/>
</dbReference>
<sequence length="221" mass="23666">MSAIPVIAIDGPSASGKGTVAARVAASLAWHYLDSGALYRLTALAALQRGLALDDEPALAALAAKLDVAFLEGMILLDGEDATETIRAEAIGEGASRVAVLPTVRTALLQRQRDFAHAPGLVADGRDMGSVVFPHAPLKIFLTASAEERANRRYKQLIAKGEKITLSQILQDIEQRDARDRARSVAPLQQLPDALLLDTTRLSIEQSVQFVLDHWRAVSAA</sequence>
<dbReference type="Gene3D" id="3.40.50.300">
    <property type="entry name" value="P-loop containing nucleotide triphosphate hydrolases"/>
    <property type="match status" value="1"/>
</dbReference>
<gene>
    <name evidence="8" type="primary">cmk</name>
    <name evidence="10" type="ORF">SAMN02745887_00719</name>
</gene>
<name>A0A1K2H7Z7_9NEIS</name>
<evidence type="ECO:0000256" key="5">
    <source>
        <dbReference type="ARBA" id="ARBA00022840"/>
    </source>
</evidence>
<dbReference type="Proteomes" id="UP000186513">
    <property type="component" value="Unassembled WGS sequence"/>
</dbReference>
<evidence type="ECO:0000256" key="3">
    <source>
        <dbReference type="ARBA" id="ARBA00022741"/>
    </source>
</evidence>
<comment type="catalytic activity">
    <reaction evidence="7 8">
        <text>CMP + ATP = CDP + ADP</text>
        <dbReference type="Rhea" id="RHEA:11600"/>
        <dbReference type="ChEBI" id="CHEBI:30616"/>
        <dbReference type="ChEBI" id="CHEBI:58069"/>
        <dbReference type="ChEBI" id="CHEBI:60377"/>
        <dbReference type="ChEBI" id="CHEBI:456216"/>
        <dbReference type="EC" id="2.7.4.25"/>
    </reaction>
</comment>
<protein>
    <recommendedName>
        <fullName evidence="8">Cytidylate kinase</fullName>
        <shortName evidence="8">CK</shortName>
        <ecNumber evidence="8">2.7.4.25</ecNumber>
    </recommendedName>
    <alternativeName>
        <fullName evidence="8">Cytidine monophosphate kinase</fullName>
        <shortName evidence="8">CMP kinase</shortName>
    </alternativeName>
</protein>
<dbReference type="EC" id="2.7.4.25" evidence="8"/>
<comment type="catalytic activity">
    <reaction evidence="6 8">
        <text>dCMP + ATP = dCDP + ADP</text>
        <dbReference type="Rhea" id="RHEA:25094"/>
        <dbReference type="ChEBI" id="CHEBI:30616"/>
        <dbReference type="ChEBI" id="CHEBI:57566"/>
        <dbReference type="ChEBI" id="CHEBI:58593"/>
        <dbReference type="ChEBI" id="CHEBI:456216"/>
        <dbReference type="EC" id="2.7.4.25"/>
    </reaction>
</comment>
<dbReference type="GO" id="GO:0036430">
    <property type="term" value="F:CMP kinase activity"/>
    <property type="evidence" value="ECO:0007669"/>
    <property type="project" value="RHEA"/>
</dbReference>
<reference evidence="10 11" key="1">
    <citation type="submission" date="2016-11" db="EMBL/GenBank/DDBJ databases">
        <authorList>
            <person name="Jaros S."/>
            <person name="Januszkiewicz K."/>
            <person name="Wedrychowicz H."/>
        </authorList>
    </citation>
    <scope>NUCLEOTIDE SEQUENCE [LARGE SCALE GENOMIC DNA]</scope>
    <source>
        <strain evidence="10 11">DSM 18899</strain>
    </source>
</reference>
<proteinExistence type="inferred from homology"/>
<dbReference type="HAMAP" id="MF_00238">
    <property type="entry name" value="Cytidyl_kinase_type1"/>
    <property type="match status" value="1"/>
</dbReference>
<dbReference type="GO" id="GO:0005524">
    <property type="term" value="F:ATP binding"/>
    <property type="evidence" value="ECO:0007669"/>
    <property type="project" value="UniProtKB-UniRule"/>
</dbReference>
<feature type="domain" description="Cytidylate kinase" evidence="9">
    <location>
        <begin position="7"/>
        <end position="214"/>
    </location>
</feature>
<comment type="similarity">
    <text evidence="1 8">Belongs to the cytidylate kinase family. Type 1 subfamily.</text>
</comment>
<dbReference type="SUPFAM" id="SSF52540">
    <property type="entry name" value="P-loop containing nucleoside triphosphate hydrolases"/>
    <property type="match status" value="1"/>
</dbReference>
<accession>A0A1K2H7Z7</accession>
<dbReference type="GO" id="GO:0005829">
    <property type="term" value="C:cytosol"/>
    <property type="evidence" value="ECO:0007669"/>
    <property type="project" value="TreeGrafter"/>
</dbReference>
<evidence type="ECO:0000259" key="9">
    <source>
        <dbReference type="Pfam" id="PF02224"/>
    </source>
</evidence>
<feature type="binding site" evidence="8">
    <location>
        <begin position="11"/>
        <end position="19"/>
    </location>
    <ligand>
        <name>ATP</name>
        <dbReference type="ChEBI" id="CHEBI:30616"/>
    </ligand>
</feature>
<comment type="subcellular location">
    <subcellularLocation>
        <location evidence="8">Cytoplasm</location>
    </subcellularLocation>
</comment>
<dbReference type="InterPro" id="IPR027417">
    <property type="entry name" value="P-loop_NTPase"/>
</dbReference>
<evidence type="ECO:0000256" key="1">
    <source>
        <dbReference type="ARBA" id="ARBA00009427"/>
    </source>
</evidence>
<evidence type="ECO:0000256" key="2">
    <source>
        <dbReference type="ARBA" id="ARBA00022679"/>
    </source>
</evidence>
<dbReference type="CDD" id="cd02020">
    <property type="entry name" value="CMPK"/>
    <property type="match status" value="1"/>
</dbReference>
<dbReference type="InterPro" id="IPR003136">
    <property type="entry name" value="Cytidylate_kin"/>
</dbReference>